<sequence>MAFATHSFAREFTVAAHFFAREIAADRSKSLAVAAQSFKLLRSHLAAIVRSCPGFRHGESRWLPNLVSKIQERTLVCAVGENADGRSRFADRGTRGSKSNRSPLAHNKTGCVISNSVSTHHEMLARQINDRVKKRSEVFLIVVLLVKINSWPQLHLPSKKVMLLLHPLDRETLVNFQLVGSYEPTLVNFMAVKANFGEIFVHVMLRQEARENSLDDAFYSYIKNHNKCTRGLIQRKMQKCLASLVEVLHRGAVE</sequence>
<keyword evidence="2" id="KW-1185">Reference proteome</keyword>
<proteinExistence type="predicted"/>
<accession>A0AAV2DWE1</accession>
<evidence type="ECO:0000313" key="2">
    <source>
        <dbReference type="Proteomes" id="UP001497516"/>
    </source>
</evidence>
<name>A0AAV2DWE1_9ROSI</name>
<dbReference type="AlphaFoldDB" id="A0AAV2DWE1"/>
<protein>
    <submittedName>
        <fullName evidence="1">Uncharacterized protein</fullName>
    </submittedName>
</protein>
<reference evidence="1 2" key="1">
    <citation type="submission" date="2024-04" db="EMBL/GenBank/DDBJ databases">
        <authorList>
            <person name="Fracassetti M."/>
        </authorList>
    </citation>
    <scope>NUCLEOTIDE SEQUENCE [LARGE SCALE GENOMIC DNA]</scope>
</reference>
<evidence type="ECO:0000313" key="1">
    <source>
        <dbReference type="EMBL" id="CAL1377991.1"/>
    </source>
</evidence>
<organism evidence="1 2">
    <name type="scientific">Linum trigynum</name>
    <dbReference type="NCBI Taxonomy" id="586398"/>
    <lineage>
        <taxon>Eukaryota</taxon>
        <taxon>Viridiplantae</taxon>
        <taxon>Streptophyta</taxon>
        <taxon>Embryophyta</taxon>
        <taxon>Tracheophyta</taxon>
        <taxon>Spermatophyta</taxon>
        <taxon>Magnoliopsida</taxon>
        <taxon>eudicotyledons</taxon>
        <taxon>Gunneridae</taxon>
        <taxon>Pentapetalae</taxon>
        <taxon>rosids</taxon>
        <taxon>fabids</taxon>
        <taxon>Malpighiales</taxon>
        <taxon>Linaceae</taxon>
        <taxon>Linum</taxon>
    </lineage>
</organism>
<gene>
    <name evidence="1" type="ORF">LTRI10_LOCUS19599</name>
</gene>
<dbReference type="EMBL" id="OZ034816">
    <property type="protein sequence ID" value="CAL1377991.1"/>
    <property type="molecule type" value="Genomic_DNA"/>
</dbReference>
<dbReference type="Proteomes" id="UP001497516">
    <property type="component" value="Chromosome 3"/>
</dbReference>